<dbReference type="SMART" id="SM00185">
    <property type="entry name" value="ARM"/>
    <property type="match status" value="5"/>
</dbReference>
<dbReference type="InterPro" id="IPR000225">
    <property type="entry name" value="Armadillo"/>
</dbReference>
<comment type="caution">
    <text evidence="6">The sequence shown here is derived from an EMBL/GenBank/DDBJ whole genome shotgun (WGS) entry which is preliminary data.</text>
</comment>
<dbReference type="InterPro" id="IPR024931">
    <property type="entry name" value="Importin_alpha"/>
</dbReference>
<dbReference type="InterPro" id="IPR011989">
    <property type="entry name" value="ARM-like"/>
</dbReference>
<dbReference type="GO" id="GO:0005737">
    <property type="term" value="C:cytoplasm"/>
    <property type="evidence" value="ECO:0007669"/>
    <property type="project" value="InterPro"/>
</dbReference>
<dbReference type="PANTHER" id="PTHR23316">
    <property type="entry name" value="IMPORTIN ALPHA"/>
    <property type="match status" value="1"/>
</dbReference>
<keyword evidence="7" id="KW-1185">Reference proteome</keyword>
<dbReference type="GO" id="GO:0006606">
    <property type="term" value="P:protein import into nucleus"/>
    <property type="evidence" value="ECO:0007669"/>
    <property type="project" value="InterPro"/>
</dbReference>
<evidence type="ECO:0000256" key="4">
    <source>
        <dbReference type="ARBA" id="ARBA00022927"/>
    </source>
</evidence>
<organism evidence="6 7">
    <name type="scientific">Stentor coeruleus</name>
    <dbReference type="NCBI Taxonomy" id="5963"/>
    <lineage>
        <taxon>Eukaryota</taxon>
        <taxon>Sar</taxon>
        <taxon>Alveolata</taxon>
        <taxon>Ciliophora</taxon>
        <taxon>Postciliodesmatophora</taxon>
        <taxon>Heterotrichea</taxon>
        <taxon>Heterotrichida</taxon>
        <taxon>Stentoridae</taxon>
        <taxon>Stentor</taxon>
    </lineage>
</organism>
<keyword evidence="2 5" id="KW-0813">Transport</keyword>
<dbReference type="OrthoDB" id="29145at2759"/>
<evidence type="ECO:0000313" key="6">
    <source>
        <dbReference type="EMBL" id="OMJ68962.1"/>
    </source>
</evidence>
<comment type="similarity">
    <text evidence="1 5">Belongs to the importin alpha family.</text>
</comment>
<evidence type="ECO:0000256" key="1">
    <source>
        <dbReference type="ARBA" id="ARBA00010394"/>
    </source>
</evidence>
<keyword evidence="3" id="KW-0677">Repeat</keyword>
<accession>A0A1R2AWW2</accession>
<dbReference type="PIRSF" id="PIRSF005673">
    <property type="entry name" value="Importin_alpha"/>
    <property type="match status" value="1"/>
</dbReference>
<dbReference type="EMBL" id="MPUH01001258">
    <property type="protein sequence ID" value="OMJ68962.1"/>
    <property type="molecule type" value="Genomic_DNA"/>
</dbReference>
<keyword evidence="4 5" id="KW-0653">Protein transport</keyword>
<reference evidence="6 7" key="1">
    <citation type="submission" date="2016-11" db="EMBL/GenBank/DDBJ databases">
        <title>The macronuclear genome of Stentor coeruleus: a giant cell with tiny introns.</title>
        <authorList>
            <person name="Slabodnick M."/>
            <person name="Ruby J.G."/>
            <person name="Reiff S.B."/>
            <person name="Swart E.C."/>
            <person name="Gosai S."/>
            <person name="Prabakaran S."/>
            <person name="Witkowska E."/>
            <person name="Larue G.E."/>
            <person name="Fisher S."/>
            <person name="Freeman R.M."/>
            <person name="Gunawardena J."/>
            <person name="Chu W."/>
            <person name="Stover N.A."/>
            <person name="Gregory B.D."/>
            <person name="Nowacki M."/>
            <person name="Derisi J."/>
            <person name="Roy S.W."/>
            <person name="Marshall W.F."/>
            <person name="Sood P."/>
        </authorList>
    </citation>
    <scope>NUCLEOTIDE SEQUENCE [LARGE SCALE GENOMIC DNA]</scope>
    <source>
        <strain evidence="6">WM001</strain>
    </source>
</reference>
<evidence type="ECO:0000256" key="5">
    <source>
        <dbReference type="PIRNR" id="PIRNR005673"/>
    </source>
</evidence>
<dbReference type="InterPro" id="IPR016024">
    <property type="entry name" value="ARM-type_fold"/>
</dbReference>
<evidence type="ECO:0000313" key="7">
    <source>
        <dbReference type="Proteomes" id="UP000187209"/>
    </source>
</evidence>
<proteinExistence type="inferred from homology"/>
<dbReference type="Proteomes" id="UP000187209">
    <property type="component" value="Unassembled WGS sequence"/>
</dbReference>
<gene>
    <name evidence="6" type="ORF">SteCoe_33443</name>
</gene>
<dbReference type="Pfam" id="PF00514">
    <property type="entry name" value="Arm"/>
    <property type="match status" value="2"/>
</dbReference>
<dbReference type="SUPFAM" id="SSF48371">
    <property type="entry name" value="ARM repeat"/>
    <property type="match status" value="1"/>
</dbReference>
<sequence length="541" mass="61667">MCEARVQKRSLDYQKSIEIEVIKRKQNEFAIKLRKDKRRDKIIKRRYNESNILEDEAMGSEILYLGTPSNMILQSFPQLESCTNEVEKLRIYSSILSSKSLYDDIILEVLETLRISLSLEEKNPRNYFLSCGIIPNIAKYVNMSYSNDIISQAVWCLCNIAAGSDEYVQCIYELIGVDILIELIKIGDSNDIISQAVWCLCNIAAGSDEYVQCIYELIGVDILIELIKIGDKLIVENATWTIANMIGENADITAELISKGYIELLSQVLTNDPKSARGIAFSLTNICKQDKLLSLVHARIILNLYAKLVHLDLYHSLCGILNLIRNDNNKIDIVLDTPEVMSAIFSNILGTEPICELCINIIGSISSGTSKQTDYLLEKNILEILKELLSISSEKSLVYIYWTLSNIAAGTYNQVNLLACHDIVKYALNGLTHSHERIRKEASYFYKNYLLKVSVEYRVELANTKIFFILAECMKFSNTENLENYLNICYKLLEISNLTDVDTCKDFEESGCRKNVEDLFYHMNEKLAKDAKAIINKFFNE</sequence>
<protein>
    <recommendedName>
        <fullName evidence="5">Importin subunit alpha</fullName>
    </recommendedName>
</protein>
<evidence type="ECO:0000256" key="2">
    <source>
        <dbReference type="ARBA" id="ARBA00022448"/>
    </source>
</evidence>
<dbReference type="AlphaFoldDB" id="A0A1R2AWW2"/>
<evidence type="ECO:0000256" key="3">
    <source>
        <dbReference type="ARBA" id="ARBA00022737"/>
    </source>
</evidence>
<dbReference type="GO" id="GO:0061608">
    <property type="term" value="F:nuclear import signal receptor activity"/>
    <property type="evidence" value="ECO:0007669"/>
    <property type="project" value="InterPro"/>
</dbReference>
<dbReference type="Gene3D" id="1.25.10.10">
    <property type="entry name" value="Leucine-rich Repeat Variant"/>
    <property type="match status" value="1"/>
</dbReference>
<name>A0A1R2AWW2_9CILI</name>